<keyword evidence="2" id="KW-0176">Collagen</keyword>
<evidence type="ECO:0000313" key="3">
    <source>
        <dbReference type="Proteomes" id="UP000824265"/>
    </source>
</evidence>
<evidence type="ECO:0000256" key="1">
    <source>
        <dbReference type="SAM" id="MobiDB-lite"/>
    </source>
</evidence>
<feature type="region of interest" description="Disordered" evidence="1">
    <location>
        <begin position="94"/>
        <end position="118"/>
    </location>
</feature>
<gene>
    <name evidence="2" type="ORF">H9742_14250</name>
</gene>
<dbReference type="AlphaFoldDB" id="A0A9D1R8X0"/>
<dbReference type="EMBL" id="DXGH01000073">
    <property type="protein sequence ID" value="HIW82658.1"/>
    <property type="molecule type" value="Genomic_DNA"/>
</dbReference>
<comment type="caution">
    <text evidence="2">The sequence shown here is derived from an EMBL/GenBank/DDBJ whole genome shotgun (WGS) entry which is preliminary data.</text>
</comment>
<proteinExistence type="predicted"/>
<reference evidence="2" key="2">
    <citation type="submission" date="2021-04" db="EMBL/GenBank/DDBJ databases">
        <authorList>
            <person name="Gilroy R."/>
        </authorList>
    </citation>
    <scope>NUCLEOTIDE SEQUENCE</scope>
    <source>
        <strain evidence="2">CHK195-6426</strain>
    </source>
</reference>
<sequence>MAAVKTLIGNVKGPQGEKGEKGDTGPAGSTGIRGSRWAEGTAITDTSTEGTIFPDTGITDALVGDMYLNTSTGNVYRCTESGAASAARWAHTGNLKGPTGERGASGEAGPKGDTGIRGSRIYQGTAVTGTSSTSEIFSGSGISDAMVDDVYINTADGNTYKCTVPGPAETARWAYTGCIRGAAGEAPEAADDMTVGFTASAERTNINTGEKMSTLMGKIKKWFADMTVAAFAQVISSNTDLMANTLPGYLVDALAVRQQFEAVNSNLDKLQNKSLNRVMAHINPVKINGYYYAYIPCPFANCYVITISQVTKCWFGADRKDVFEIMPAASFTTSSGFYIRTSDDEFSDAWIEVVLILN</sequence>
<accession>A0A9D1R8X0</accession>
<name>A0A9D1R8X0_9FIRM</name>
<evidence type="ECO:0000313" key="2">
    <source>
        <dbReference type="EMBL" id="HIW82658.1"/>
    </source>
</evidence>
<dbReference type="Proteomes" id="UP000824265">
    <property type="component" value="Unassembled WGS sequence"/>
</dbReference>
<protein>
    <submittedName>
        <fullName evidence="2">Collagen-like protein</fullName>
    </submittedName>
</protein>
<reference evidence="2" key="1">
    <citation type="journal article" date="2021" name="PeerJ">
        <title>Extensive microbial diversity within the chicken gut microbiome revealed by metagenomics and culture.</title>
        <authorList>
            <person name="Gilroy R."/>
            <person name="Ravi A."/>
            <person name="Getino M."/>
            <person name="Pursley I."/>
            <person name="Horton D.L."/>
            <person name="Alikhan N.F."/>
            <person name="Baker D."/>
            <person name="Gharbi K."/>
            <person name="Hall N."/>
            <person name="Watson M."/>
            <person name="Adriaenssens E.M."/>
            <person name="Foster-Nyarko E."/>
            <person name="Jarju S."/>
            <person name="Secka A."/>
            <person name="Antonio M."/>
            <person name="Oren A."/>
            <person name="Chaudhuri R.R."/>
            <person name="La Ragione R."/>
            <person name="Hildebrand F."/>
            <person name="Pallen M.J."/>
        </authorList>
    </citation>
    <scope>NUCLEOTIDE SEQUENCE</scope>
    <source>
        <strain evidence="2">CHK195-6426</strain>
    </source>
</reference>
<organism evidence="2 3">
    <name type="scientific">Candidatus Acetatifactor stercoripullorum</name>
    <dbReference type="NCBI Taxonomy" id="2838414"/>
    <lineage>
        <taxon>Bacteria</taxon>
        <taxon>Bacillati</taxon>
        <taxon>Bacillota</taxon>
        <taxon>Clostridia</taxon>
        <taxon>Lachnospirales</taxon>
        <taxon>Lachnospiraceae</taxon>
        <taxon>Acetatifactor</taxon>
    </lineage>
</organism>
<feature type="region of interest" description="Disordered" evidence="1">
    <location>
        <begin position="1"/>
        <end position="34"/>
    </location>
</feature>